<dbReference type="AlphaFoldDB" id="A0A0C3NI51"/>
<reference evidence="12 14" key="1">
    <citation type="submission" date="2014-07" db="EMBL/GenBank/DDBJ databases">
        <title>Porphyromonadaceae bacterium OUH 308042 = ATCC BAA-2681 = DSM 28342 draft genome.</title>
        <authorList>
            <person name="Sydenham T.V."/>
            <person name="Hasman H."/>
            <person name="Justensen U.S."/>
        </authorList>
    </citation>
    <scope>NUCLEOTIDE SEQUENCE [LARGE SCALE GENOMIC DNA]</scope>
    <source>
        <strain evidence="12 14">OUH 308042</strain>
    </source>
</reference>
<keyword evidence="9 10" id="KW-0472">Membrane</keyword>
<sequence>MAFFQGLWFGIKSYGAAGRILFSRPFRWFMVFPLAAAFVLFLIGNYFAVSWGESLSDIVQRQVTAWIAGISWLDWLNKGVGFIIRISIRLFYFFLFAVWGGYIVMVVMSPVYSWLSERVESRLSGVRYSFSFKQLLWEIGRGIWVAVRCMLFQTVLMLFLFFASFLPVIGLVTPVLTFIVSAYFYGFAFMDYAIERKRFKVRESMCYMRQNAGVVIGIGAIFALSLAIPFLRVIACSIVSMFSVVAGTVVVEEYINTGNRIKGR</sequence>
<keyword evidence="7 10" id="KW-1133">Transmembrane helix</keyword>
<evidence type="ECO:0000256" key="4">
    <source>
        <dbReference type="ARBA" id="ARBA00022519"/>
    </source>
</evidence>
<keyword evidence="8" id="KW-0764">Sulfate transport</keyword>
<dbReference type="GO" id="GO:0005886">
    <property type="term" value="C:plasma membrane"/>
    <property type="evidence" value="ECO:0007669"/>
    <property type="project" value="TreeGrafter"/>
</dbReference>
<evidence type="ECO:0000256" key="6">
    <source>
        <dbReference type="ARBA" id="ARBA00022692"/>
    </source>
</evidence>
<dbReference type="EMBL" id="JPIT01000031">
    <property type="protein sequence ID" value="KIO43643.1"/>
    <property type="molecule type" value="Genomic_DNA"/>
</dbReference>
<dbReference type="OrthoDB" id="9787566at2"/>
<feature type="transmembrane region" description="Helical" evidence="10">
    <location>
        <begin position="211"/>
        <end position="231"/>
    </location>
</feature>
<reference evidence="11 13" key="2">
    <citation type="submission" date="2014-07" db="EMBL/GenBank/DDBJ databases">
        <title>Porphyromonadaceae bacterium OUH 334697 = ATCC BAA-2682 = DSM 28341 draft genome.</title>
        <authorList>
            <person name="Sydenham T.V."/>
            <person name="Hasman H."/>
            <person name="Justesen U.S."/>
        </authorList>
    </citation>
    <scope>NUCLEOTIDE SEQUENCE [LARGE SCALE GENOMIC DNA]</scope>
    <source>
        <strain evidence="11 13">OUH 334697</strain>
    </source>
</reference>
<feature type="transmembrane region" description="Helical" evidence="10">
    <location>
        <begin position="168"/>
        <end position="190"/>
    </location>
</feature>
<keyword evidence="3" id="KW-1003">Cell membrane</keyword>
<dbReference type="PANTHER" id="PTHR37468:SF1">
    <property type="entry name" value="SULFATE TRANSPORTER CYSZ"/>
    <property type="match status" value="1"/>
</dbReference>
<dbReference type="GO" id="GO:0009675">
    <property type="term" value="F:high-affinity sulfate:proton symporter activity"/>
    <property type="evidence" value="ECO:0007669"/>
    <property type="project" value="TreeGrafter"/>
</dbReference>
<name>A0A0C3NI51_9PORP</name>
<keyword evidence="6 10" id="KW-0812">Transmembrane</keyword>
<dbReference type="PANTHER" id="PTHR37468">
    <property type="entry name" value="SULFATE TRANSPORTER CYSZ"/>
    <property type="match status" value="1"/>
</dbReference>
<evidence type="ECO:0000256" key="8">
    <source>
        <dbReference type="ARBA" id="ARBA00023032"/>
    </source>
</evidence>
<accession>A0A0C3NI51</accession>
<dbReference type="RefSeq" id="WP_041503840.1">
    <property type="nucleotide sequence ID" value="NZ_JPIT01000031.1"/>
</dbReference>
<feature type="transmembrane region" description="Helical" evidence="10">
    <location>
        <begin position="63"/>
        <end position="84"/>
    </location>
</feature>
<gene>
    <name evidence="12" type="ORF">BA92_04960</name>
    <name evidence="11" type="ORF">IE90_11020</name>
</gene>
<comment type="caution">
    <text evidence="12">The sequence shown here is derived from an EMBL/GenBank/DDBJ whole genome shotgun (WGS) entry which is preliminary data.</text>
</comment>
<evidence type="ECO:0000256" key="9">
    <source>
        <dbReference type="ARBA" id="ARBA00023136"/>
    </source>
</evidence>
<feature type="transmembrane region" description="Helical" evidence="10">
    <location>
        <begin position="135"/>
        <end position="162"/>
    </location>
</feature>
<dbReference type="GO" id="GO:0019344">
    <property type="term" value="P:cysteine biosynthetic process"/>
    <property type="evidence" value="ECO:0007669"/>
    <property type="project" value="TreeGrafter"/>
</dbReference>
<dbReference type="Pfam" id="PF07264">
    <property type="entry name" value="EI24"/>
    <property type="match status" value="1"/>
</dbReference>
<evidence type="ECO:0000256" key="10">
    <source>
        <dbReference type="SAM" id="Phobius"/>
    </source>
</evidence>
<comment type="subcellular location">
    <subcellularLocation>
        <location evidence="1">Membrane</location>
        <topology evidence="1">Multi-pass membrane protein</topology>
    </subcellularLocation>
</comment>
<evidence type="ECO:0000256" key="7">
    <source>
        <dbReference type="ARBA" id="ARBA00022989"/>
    </source>
</evidence>
<evidence type="ECO:0000256" key="3">
    <source>
        <dbReference type="ARBA" id="ARBA00022475"/>
    </source>
</evidence>
<dbReference type="Proteomes" id="UP000031937">
    <property type="component" value="Unassembled WGS sequence"/>
</dbReference>
<feature type="transmembrane region" description="Helical" evidence="10">
    <location>
        <begin position="28"/>
        <end position="51"/>
    </location>
</feature>
<organism evidence="12 14">
    <name type="scientific">Sanguibacteroides justesenii</name>
    <dbReference type="NCBI Taxonomy" id="1547597"/>
    <lineage>
        <taxon>Bacteria</taxon>
        <taxon>Pseudomonadati</taxon>
        <taxon>Bacteroidota</taxon>
        <taxon>Bacteroidia</taxon>
        <taxon>Bacteroidales</taxon>
        <taxon>Porphyromonadaceae</taxon>
        <taxon>Sanguibacteroides</taxon>
    </lineage>
</organism>
<keyword evidence="5" id="KW-0028">Amino-acid biosynthesis</keyword>
<evidence type="ECO:0000313" key="12">
    <source>
        <dbReference type="EMBL" id="KIO45807.1"/>
    </source>
</evidence>
<dbReference type="InterPro" id="IPR059112">
    <property type="entry name" value="CysZ/EI24"/>
</dbReference>
<dbReference type="Proteomes" id="UP000031980">
    <property type="component" value="Unassembled WGS sequence"/>
</dbReference>
<evidence type="ECO:0000256" key="2">
    <source>
        <dbReference type="ARBA" id="ARBA00022448"/>
    </source>
</evidence>
<dbReference type="InterPro" id="IPR050480">
    <property type="entry name" value="CysZ-like"/>
</dbReference>
<evidence type="ECO:0000313" key="13">
    <source>
        <dbReference type="Proteomes" id="UP000031937"/>
    </source>
</evidence>
<evidence type="ECO:0000256" key="5">
    <source>
        <dbReference type="ARBA" id="ARBA00022605"/>
    </source>
</evidence>
<evidence type="ECO:0000313" key="14">
    <source>
        <dbReference type="Proteomes" id="UP000031980"/>
    </source>
</evidence>
<keyword evidence="4" id="KW-0997">Cell inner membrane</keyword>
<keyword evidence="2" id="KW-0813">Transport</keyword>
<evidence type="ECO:0000313" key="11">
    <source>
        <dbReference type="EMBL" id="KIO43643.1"/>
    </source>
</evidence>
<evidence type="ECO:0000256" key="1">
    <source>
        <dbReference type="ARBA" id="ARBA00004141"/>
    </source>
</evidence>
<feature type="transmembrane region" description="Helical" evidence="10">
    <location>
        <begin position="90"/>
        <end position="115"/>
    </location>
</feature>
<protein>
    <submittedName>
        <fullName evidence="12">Uncharacterized protein</fullName>
    </submittedName>
</protein>
<dbReference type="GO" id="GO:0000103">
    <property type="term" value="P:sulfate assimilation"/>
    <property type="evidence" value="ECO:0007669"/>
    <property type="project" value="TreeGrafter"/>
</dbReference>
<feature type="transmembrane region" description="Helical" evidence="10">
    <location>
        <begin position="237"/>
        <end position="255"/>
    </location>
</feature>
<keyword evidence="14" id="KW-1185">Reference proteome</keyword>
<dbReference type="EMBL" id="JPIU01000037">
    <property type="protein sequence ID" value="KIO45807.1"/>
    <property type="molecule type" value="Genomic_DNA"/>
</dbReference>
<proteinExistence type="predicted"/>